<dbReference type="InterPro" id="IPR000847">
    <property type="entry name" value="LysR_HTH_N"/>
</dbReference>
<proteinExistence type="inferred from homology"/>
<dbReference type="Gene3D" id="3.40.190.10">
    <property type="entry name" value="Periplasmic binding protein-like II"/>
    <property type="match status" value="2"/>
</dbReference>
<dbReference type="InterPro" id="IPR036388">
    <property type="entry name" value="WH-like_DNA-bd_sf"/>
</dbReference>
<sequence>MQPSRIPSLNWLRVFDAAARHQSFASAGRELNMSAAAVSQQILALETYLRKPLFVRSPNRVRLTVEENEFLPTVQVSLRAIESKTASLFPRKNEERISLVASQLMAMSWLPRRLVAFEQAHPSVRIDLIIEDTQRHTEPDLAIRFDHGMSTLSHPGWLMGITHVVVGKKLDIEAIKDAGDITDFRLLDVRSHAVGWNTLLTRYPGMADDPALTVDSVDTTPLALMMIKESHALALVPWPASENLVQALGLEVCKTIQAIPGLGNYYIEQFTGHGARPIIHTLCEKLRRAASESDGP</sequence>
<gene>
    <name evidence="3" type="ORF">LWC05_00010</name>
</gene>
<reference evidence="3 4" key="1">
    <citation type="submission" date="2021-12" db="EMBL/GenBank/DDBJ databases">
        <title>Genome sequence of Acetobacter sicerae DmPark20a_162.</title>
        <authorList>
            <person name="Chaston J.M."/>
        </authorList>
    </citation>
    <scope>NUCLEOTIDE SEQUENCE [LARGE SCALE GENOMIC DNA]</scope>
    <source>
        <strain evidence="3 4">DmPark20a_162</strain>
    </source>
</reference>
<evidence type="ECO:0000313" key="3">
    <source>
        <dbReference type="EMBL" id="MCE0742282.1"/>
    </source>
</evidence>
<dbReference type="InterPro" id="IPR036390">
    <property type="entry name" value="WH_DNA-bd_sf"/>
</dbReference>
<evidence type="ECO:0000256" key="1">
    <source>
        <dbReference type="ARBA" id="ARBA00009437"/>
    </source>
</evidence>
<organism evidence="3 4">
    <name type="scientific">Acetobacter sicerae</name>
    <dbReference type="NCBI Taxonomy" id="85325"/>
    <lineage>
        <taxon>Bacteria</taxon>
        <taxon>Pseudomonadati</taxon>
        <taxon>Pseudomonadota</taxon>
        <taxon>Alphaproteobacteria</taxon>
        <taxon>Acetobacterales</taxon>
        <taxon>Acetobacteraceae</taxon>
        <taxon>Acetobacter</taxon>
    </lineage>
</organism>
<evidence type="ECO:0000259" key="2">
    <source>
        <dbReference type="PROSITE" id="PS50931"/>
    </source>
</evidence>
<dbReference type="RefSeq" id="WP_232875943.1">
    <property type="nucleotide sequence ID" value="NZ_JAJSOJ010000001.1"/>
</dbReference>
<dbReference type="Proteomes" id="UP001521074">
    <property type="component" value="Unassembled WGS sequence"/>
</dbReference>
<dbReference type="PANTHER" id="PTHR30537">
    <property type="entry name" value="HTH-TYPE TRANSCRIPTIONAL REGULATOR"/>
    <property type="match status" value="1"/>
</dbReference>
<dbReference type="Gene3D" id="1.10.10.10">
    <property type="entry name" value="Winged helix-like DNA-binding domain superfamily/Winged helix DNA-binding domain"/>
    <property type="match status" value="1"/>
</dbReference>
<dbReference type="InterPro" id="IPR058163">
    <property type="entry name" value="LysR-type_TF_proteobact-type"/>
</dbReference>
<accession>A0ABS8VTQ8</accession>
<dbReference type="SUPFAM" id="SSF53850">
    <property type="entry name" value="Periplasmic binding protein-like II"/>
    <property type="match status" value="1"/>
</dbReference>
<comment type="caution">
    <text evidence="3">The sequence shown here is derived from an EMBL/GenBank/DDBJ whole genome shotgun (WGS) entry which is preliminary data.</text>
</comment>
<dbReference type="SUPFAM" id="SSF46785">
    <property type="entry name" value="Winged helix' DNA-binding domain"/>
    <property type="match status" value="1"/>
</dbReference>
<dbReference type="PROSITE" id="PS50931">
    <property type="entry name" value="HTH_LYSR"/>
    <property type="match status" value="1"/>
</dbReference>
<dbReference type="EMBL" id="JAJSOJ010000001">
    <property type="protein sequence ID" value="MCE0742282.1"/>
    <property type="molecule type" value="Genomic_DNA"/>
</dbReference>
<dbReference type="PANTHER" id="PTHR30537:SF5">
    <property type="entry name" value="HTH-TYPE TRANSCRIPTIONAL ACTIVATOR TTDR-RELATED"/>
    <property type="match status" value="1"/>
</dbReference>
<comment type="similarity">
    <text evidence="1">Belongs to the LysR transcriptional regulatory family.</text>
</comment>
<keyword evidence="4" id="KW-1185">Reference proteome</keyword>
<evidence type="ECO:0000313" key="4">
    <source>
        <dbReference type="Proteomes" id="UP001521074"/>
    </source>
</evidence>
<name>A0ABS8VTQ8_9PROT</name>
<dbReference type="Pfam" id="PF00126">
    <property type="entry name" value="HTH_1"/>
    <property type="match status" value="1"/>
</dbReference>
<feature type="domain" description="HTH lysR-type" evidence="2">
    <location>
        <begin position="7"/>
        <end position="64"/>
    </location>
</feature>
<protein>
    <submittedName>
        <fullName evidence="3">LysR family transcriptional regulator</fullName>
    </submittedName>
</protein>